<dbReference type="PANTHER" id="PTHR30204">
    <property type="entry name" value="REDOX-CYCLING DRUG-SENSING TRANSCRIPTIONAL ACTIVATOR SOXR"/>
    <property type="match status" value="1"/>
</dbReference>
<gene>
    <name evidence="3" type="ORF">HH308_20895</name>
</gene>
<dbReference type="GO" id="GO:0003700">
    <property type="term" value="F:DNA-binding transcription factor activity"/>
    <property type="evidence" value="ECO:0007669"/>
    <property type="project" value="InterPro"/>
</dbReference>
<keyword evidence="1" id="KW-0238">DNA-binding</keyword>
<dbReference type="InterPro" id="IPR009061">
    <property type="entry name" value="DNA-bd_dom_put_sf"/>
</dbReference>
<keyword evidence="4" id="KW-1185">Reference proteome</keyword>
<dbReference type="Pfam" id="PF13411">
    <property type="entry name" value="MerR_1"/>
    <property type="match status" value="1"/>
</dbReference>
<dbReference type="EMBL" id="JABBNB010000025">
    <property type="protein sequence ID" value="NMO03677.1"/>
    <property type="molecule type" value="Genomic_DNA"/>
</dbReference>
<dbReference type="Proteomes" id="UP000550729">
    <property type="component" value="Unassembled WGS sequence"/>
</dbReference>
<protein>
    <submittedName>
        <fullName evidence="3">MerR family transcriptional regulator</fullName>
    </submittedName>
</protein>
<name>A0A848KZT2_9ACTN</name>
<organism evidence="3 4">
    <name type="scientific">Gordonia asplenii</name>
    <dbReference type="NCBI Taxonomy" id="2725283"/>
    <lineage>
        <taxon>Bacteria</taxon>
        <taxon>Bacillati</taxon>
        <taxon>Actinomycetota</taxon>
        <taxon>Actinomycetes</taxon>
        <taxon>Mycobacteriales</taxon>
        <taxon>Gordoniaceae</taxon>
        <taxon>Gordonia</taxon>
    </lineage>
</organism>
<dbReference type="InterPro" id="IPR047057">
    <property type="entry name" value="MerR_fam"/>
</dbReference>
<reference evidence="3 4" key="1">
    <citation type="submission" date="2020-04" db="EMBL/GenBank/DDBJ databases">
        <title>Gordonia sp. nov. TBRC 11910.</title>
        <authorList>
            <person name="Suriyachadkun C."/>
        </authorList>
    </citation>
    <scope>NUCLEOTIDE SEQUENCE [LARGE SCALE GENOMIC DNA]</scope>
    <source>
        <strain evidence="3 4">TBRC 11910</strain>
    </source>
</reference>
<evidence type="ECO:0000313" key="3">
    <source>
        <dbReference type="EMBL" id="NMO03677.1"/>
    </source>
</evidence>
<accession>A0A848KZT2</accession>
<evidence type="ECO:0000256" key="1">
    <source>
        <dbReference type="ARBA" id="ARBA00023125"/>
    </source>
</evidence>
<dbReference type="Gene3D" id="1.10.1660.10">
    <property type="match status" value="1"/>
</dbReference>
<dbReference type="AlphaFoldDB" id="A0A848KZT2"/>
<dbReference type="GO" id="GO:0003677">
    <property type="term" value="F:DNA binding"/>
    <property type="evidence" value="ECO:0007669"/>
    <property type="project" value="UniProtKB-KW"/>
</dbReference>
<dbReference type="RefSeq" id="WP_170196176.1">
    <property type="nucleotide sequence ID" value="NZ_JABBNB010000025.1"/>
</dbReference>
<proteinExistence type="predicted"/>
<dbReference type="SMART" id="SM00422">
    <property type="entry name" value="HTH_MERR"/>
    <property type="match status" value="1"/>
</dbReference>
<feature type="domain" description="HTH merR-type" evidence="2">
    <location>
        <begin position="13"/>
        <end position="81"/>
    </location>
</feature>
<dbReference type="PROSITE" id="PS50937">
    <property type="entry name" value="HTH_MERR_2"/>
    <property type="match status" value="1"/>
</dbReference>
<dbReference type="PANTHER" id="PTHR30204:SF58">
    <property type="entry name" value="HTH-TYPE TRANSCRIPTIONAL REGULATOR YFMP"/>
    <property type="match status" value="1"/>
</dbReference>
<dbReference type="InterPro" id="IPR000551">
    <property type="entry name" value="MerR-type_HTH_dom"/>
</dbReference>
<sequence>MPQPTHIASDRGVYSISVASELSGVGLQTLRLYERRQLITPTRTSGGTRRYSENDILRIQRVTALVDDGVNLPGVQRILELEDRCESLSSQLVANGLVPGDDAPVDADVVHLHARPMSATE</sequence>
<dbReference type="PRINTS" id="PR00040">
    <property type="entry name" value="HTHMERR"/>
</dbReference>
<evidence type="ECO:0000259" key="2">
    <source>
        <dbReference type="PROSITE" id="PS50937"/>
    </source>
</evidence>
<evidence type="ECO:0000313" key="4">
    <source>
        <dbReference type="Proteomes" id="UP000550729"/>
    </source>
</evidence>
<dbReference type="SUPFAM" id="SSF46955">
    <property type="entry name" value="Putative DNA-binding domain"/>
    <property type="match status" value="1"/>
</dbReference>
<comment type="caution">
    <text evidence="3">The sequence shown here is derived from an EMBL/GenBank/DDBJ whole genome shotgun (WGS) entry which is preliminary data.</text>
</comment>